<comment type="subunit">
    <text evidence="5">Monomer.</text>
</comment>
<name>A0AAU9DGX7_9BACT</name>
<evidence type="ECO:0000256" key="9">
    <source>
        <dbReference type="ARBA" id="ARBA00022764"/>
    </source>
</evidence>
<keyword evidence="7" id="KW-0479">Metal-binding</keyword>
<evidence type="ECO:0000256" key="5">
    <source>
        <dbReference type="ARBA" id="ARBA00011245"/>
    </source>
</evidence>
<evidence type="ECO:0000256" key="7">
    <source>
        <dbReference type="ARBA" id="ARBA00022723"/>
    </source>
</evidence>
<evidence type="ECO:0000256" key="2">
    <source>
        <dbReference type="ARBA" id="ARBA00001947"/>
    </source>
</evidence>
<evidence type="ECO:0000256" key="11">
    <source>
        <dbReference type="ARBA" id="ARBA00022833"/>
    </source>
</evidence>
<keyword evidence="15" id="KW-0614">Plasmid</keyword>
<evidence type="ECO:0000256" key="10">
    <source>
        <dbReference type="ARBA" id="ARBA00022801"/>
    </source>
</evidence>
<evidence type="ECO:0000313" key="15">
    <source>
        <dbReference type="EMBL" id="BDD12371.1"/>
    </source>
</evidence>
<comment type="catalytic activity">
    <reaction evidence="1">
        <text>a beta-lactam + H2O = a substituted beta-amino acid</text>
        <dbReference type="Rhea" id="RHEA:20401"/>
        <dbReference type="ChEBI" id="CHEBI:15377"/>
        <dbReference type="ChEBI" id="CHEBI:35627"/>
        <dbReference type="ChEBI" id="CHEBI:140347"/>
        <dbReference type="EC" id="3.5.2.6"/>
    </reaction>
</comment>
<dbReference type="PANTHER" id="PTHR42951:SF4">
    <property type="entry name" value="ACYL-COENZYME A THIOESTERASE MBLAC2"/>
    <property type="match status" value="1"/>
</dbReference>
<dbReference type="InterPro" id="IPR001279">
    <property type="entry name" value="Metallo-B-lactamas"/>
</dbReference>
<dbReference type="RefSeq" id="WP_338395722.1">
    <property type="nucleotide sequence ID" value="NZ_AP025318.1"/>
</dbReference>
<gene>
    <name evidence="15" type="ORF">FUAX_48030</name>
</gene>
<accession>A0AAU9DGX7</accession>
<dbReference type="GO" id="GO:0046677">
    <property type="term" value="P:response to antibiotic"/>
    <property type="evidence" value="ECO:0007669"/>
    <property type="project" value="UniProtKB-KW"/>
</dbReference>
<evidence type="ECO:0000313" key="16">
    <source>
        <dbReference type="Proteomes" id="UP001348817"/>
    </source>
</evidence>
<geneLocation type="plasmid" evidence="15 16">
    <name>pFA4</name>
</geneLocation>
<evidence type="ECO:0000256" key="6">
    <source>
        <dbReference type="ARBA" id="ARBA00012865"/>
    </source>
</evidence>
<feature type="domain" description="Metallo-beta-lactamase" evidence="14">
    <location>
        <begin position="58"/>
        <end position="228"/>
    </location>
</feature>
<comment type="similarity">
    <text evidence="4">Belongs to the metallo-beta-lactamase superfamily. Class-B beta-lactamase family.</text>
</comment>
<keyword evidence="11" id="KW-0862">Zinc</keyword>
<dbReference type="AlphaFoldDB" id="A0AAU9DGX7"/>
<evidence type="ECO:0000256" key="8">
    <source>
        <dbReference type="ARBA" id="ARBA00022729"/>
    </source>
</evidence>
<dbReference type="InterPro" id="IPR050855">
    <property type="entry name" value="NDM-1-like"/>
</dbReference>
<protein>
    <recommendedName>
        <fullName evidence="6">beta-lactamase</fullName>
        <ecNumber evidence="6">3.5.2.6</ecNumber>
    </recommendedName>
</protein>
<reference evidence="15 16" key="1">
    <citation type="submission" date="2021-12" db="EMBL/GenBank/DDBJ databases">
        <title>Genome sequencing of bacteria with rrn-lacking chromosome and rrn-plasmid.</title>
        <authorList>
            <person name="Anda M."/>
            <person name="Iwasaki W."/>
        </authorList>
    </citation>
    <scope>NUCLEOTIDE SEQUENCE [LARGE SCALE GENOMIC DNA]</scope>
    <source>
        <strain evidence="15 16">DSM 100852</strain>
        <plasmid evidence="15 16">pFA4</plasmid>
    </source>
</reference>
<keyword evidence="16" id="KW-1185">Reference proteome</keyword>
<dbReference type="InterPro" id="IPR001018">
    <property type="entry name" value="Beta-lactamase_class-B_CS"/>
</dbReference>
<evidence type="ECO:0000256" key="3">
    <source>
        <dbReference type="ARBA" id="ARBA00004418"/>
    </source>
</evidence>
<feature type="signal peptide" evidence="13">
    <location>
        <begin position="1"/>
        <end position="21"/>
    </location>
</feature>
<evidence type="ECO:0000256" key="1">
    <source>
        <dbReference type="ARBA" id="ARBA00001526"/>
    </source>
</evidence>
<keyword evidence="12" id="KW-0046">Antibiotic resistance</keyword>
<dbReference type="GO" id="GO:0008270">
    <property type="term" value="F:zinc ion binding"/>
    <property type="evidence" value="ECO:0007669"/>
    <property type="project" value="InterPro"/>
</dbReference>
<dbReference type="InterPro" id="IPR058199">
    <property type="entry name" value="BlaB//VIM/IMP-1"/>
</dbReference>
<dbReference type="NCBIfam" id="NF033088">
    <property type="entry name" value="bla_subclass_B1"/>
    <property type="match status" value="1"/>
</dbReference>
<dbReference type="EC" id="3.5.2.6" evidence="6"/>
<dbReference type="SUPFAM" id="SSF56281">
    <property type="entry name" value="Metallo-hydrolase/oxidoreductase"/>
    <property type="match status" value="1"/>
</dbReference>
<comment type="cofactor">
    <cofactor evidence="2">
        <name>Zn(2+)</name>
        <dbReference type="ChEBI" id="CHEBI:29105"/>
    </cofactor>
</comment>
<dbReference type="KEGG" id="fax:FUAX_48030"/>
<keyword evidence="9" id="KW-0574">Periplasm</keyword>
<evidence type="ECO:0000256" key="4">
    <source>
        <dbReference type="ARBA" id="ARBA00005250"/>
    </source>
</evidence>
<organism evidence="15 16">
    <name type="scientific">Fulvitalea axinellae</name>
    <dbReference type="NCBI Taxonomy" id="1182444"/>
    <lineage>
        <taxon>Bacteria</taxon>
        <taxon>Pseudomonadati</taxon>
        <taxon>Bacteroidota</taxon>
        <taxon>Cytophagia</taxon>
        <taxon>Cytophagales</taxon>
        <taxon>Persicobacteraceae</taxon>
        <taxon>Fulvitalea</taxon>
    </lineage>
</organism>
<proteinExistence type="inferred from homology"/>
<keyword evidence="10" id="KW-0378">Hydrolase</keyword>
<dbReference type="GO" id="GO:0008800">
    <property type="term" value="F:beta-lactamase activity"/>
    <property type="evidence" value="ECO:0007669"/>
    <property type="project" value="UniProtKB-EC"/>
</dbReference>
<dbReference type="Gene3D" id="3.60.15.10">
    <property type="entry name" value="Ribonuclease Z/Hydroxyacylglutathione hydrolase-like"/>
    <property type="match status" value="1"/>
</dbReference>
<keyword evidence="8 13" id="KW-0732">Signal</keyword>
<dbReference type="Proteomes" id="UP001348817">
    <property type="component" value="Plasmid pFA4"/>
</dbReference>
<dbReference type="SMART" id="SM00849">
    <property type="entry name" value="Lactamase_B"/>
    <property type="match status" value="1"/>
</dbReference>
<dbReference type="GO" id="GO:0042597">
    <property type="term" value="C:periplasmic space"/>
    <property type="evidence" value="ECO:0007669"/>
    <property type="project" value="UniProtKB-SubCell"/>
</dbReference>
<dbReference type="EMBL" id="AP025318">
    <property type="protein sequence ID" value="BDD12371.1"/>
    <property type="molecule type" value="Genomic_DNA"/>
</dbReference>
<dbReference type="GO" id="GO:0017001">
    <property type="term" value="P:antibiotic catabolic process"/>
    <property type="evidence" value="ECO:0007669"/>
    <property type="project" value="InterPro"/>
</dbReference>
<dbReference type="InterPro" id="IPR036866">
    <property type="entry name" value="RibonucZ/Hydroxyglut_hydro"/>
</dbReference>
<evidence type="ECO:0000259" key="14">
    <source>
        <dbReference type="SMART" id="SM00849"/>
    </source>
</evidence>
<evidence type="ECO:0000256" key="13">
    <source>
        <dbReference type="SAM" id="SignalP"/>
    </source>
</evidence>
<feature type="chain" id="PRO_5043975652" description="beta-lactamase" evidence="13">
    <location>
        <begin position="22"/>
        <end position="250"/>
    </location>
</feature>
<comment type="subcellular location">
    <subcellularLocation>
        <location evidence="3">Periplasm</location>
    </subcellularLocation>
</comment>
<evidence type="ECO:0000256" key="12">
    <source>
        <dbReference type="ARBA" id="ARBA00023251"/>
    </source>
</evidence>
<dbReference type="PROSITE" id="PS00744">
    <property type="entry name" value="BETA_LACTAMASE_B_2"/>
    <property type="match status" value="1"/>
</dbReference>
<sequence>MSRLLLTFLMTGLFFTNPAKAQKIDNIKVNKHIELIHLRDSVFTHVSWHKTESFGFFPANGLLVVRNGRGLLIDTPMDIQKTKELVEYVENKMGIKVEKFIAGHYHDDCIGGLEYLQQKEIPSIANRMTVAKCKEEGFPVPDQSFTKKMAFDFYGTPIECRYLGGGHTADNIVVYIPNSKVLFGGCLIKSAQAKGIGNTADAVLGKWGSTVKRVQKRYSKAEIIVPGHGKHGGHDTFTNTIRLIEANQPK</sequence>
<dbReference type="PANTHER" id="PTHR42951">
    <property type="entry name" value="METALLO-BETA-LACTAMASE DOMAIN-CONTAINING"/>
    <property type="match status" value="1"/>
</dbReference>